<proteinExistence type="predicted"/>
<dbReference type="PANTHER" id="PTHR33420:SF26">
    <property type="entry name" value="FIMBRIAL SUBUNIT"/>
    <property type="match status" value="1"/>
</dbReference>
<dbReference type="Proteomes" id="UP000215633">
    <property type="component" value="Unassembled WGS sequence"/>
</dbReference>
<dbReference type="InterPro" id="IPR050263">
    <property type="entry name" value="Bact_Fimbrial_Adh_Pro"/>
</dbReference>
<organism evidence="3 4">
    <name type="scientific">Bordetella genomosp. 2</name>
    <dbReference type="NCBI Taxonomy" id="1983456"/>
    <lineage>
        <taxon>Bacteria</taxon>
        <taxon>Pseudomonadati</taxon>
        <taxon>Pseudomonadota</taxon>
        <taxon>Betaproteobacteria</taxon>
        <taxon>Burkholderiales</taxon>
        <taxon>Alcaligenaceae</taxon>
        <taxon>Bordetella</taxon>
    </lineage>
</organism>
<dbReference type="InterPro" id="IPR036937">
    <property type="entry name" value="Adhesion_dom_fimbrial_sf"/>
</dbReference>
<gene>
    <name evidence="3" type="ORF">CAL24_21030</name>
</gene>
<dbReference type="GO" id="GO:0009289">
    <property type="term" value="C:pilus"/>
    <property type="evidence" value="ECO:0007669"/>
    <property type="project" value="InterPro"/>
</dbReference>
<reference evidence="4" key="1">
    <citation type="submission" date="2017-05" db="EMBL/GenBank/DDBJ databases">
        <title>Complete and WGS of Bordetella genogroups.</title>
        <authorList>
            <person name="Spilker T."/>
            <person name="Lipuma J."/>
        </authorList>
    </citation>
    <scope>NUCLEOTIDE SEQUENCE [LARGE SCALE GENOMIC DNA]</scope>
    <source>
        <strain evidence="4">AU8256</strain>
    </source>
</reference>
<evidence type="ECO:0000256" key="1">
    <source>
        <dbReference type="SAM" id="SignalP"/>
    </source>
</evidence>
<dbReference type="GO" id="GO:0043709">
    <property type="term" value="P:cell adhesion involved in single-species biofilm formation"/>
    <property type="evidence" value="ECO:0007669"/>
    <property type="project" value="TreeGrafter"/>
</dbReference>
<feature type="domain" description="Fimbrial-type adhesion" evidence="2">
    <location>
        <begin position="28"/>
        <end position="174"/>
    </location>
</feature>
<dbReference type="PANTHER" id="PTHR33420">
    <property type="entry name" value="FIMBRIAL SUBUNIT ELFA-RELATED"/>
    <property type="match status" value="1"/>
</dbReference>
<evidence type="ECO:0000313" key="3">
    <source>
        <dbReference type="EMBL" id="OZI72758.1"/>
    </source>
</evidence>
<comment type="caution">
    <text evidence="3">The sequence shown here is derived from an EMBL/GenBank/DDBJ whole genome shotgun (WGS) entry which is preliminary data.</text>
</comment>
<dbReference type="EMBL" id="NEVT01000008">
    <property type="protein sequence ID" value="OZI72758.1"/>
    <property type="molecule type" value="Genomic_DNA"/>
</dbReference>
<dbReference type="Gene3D" id="2.60.40.1090">
    <property type="entry name" value="Fimbrial-type adhesion domain"/>
    <property type="match status" value="1"/>
</dbReference>
<dbReference type="InterPro" id="IPR000259">
    <property type="entry name" value="Adhesion_dom_fimbrial"/>
</dbReference>
<keyword evidence="4" id="KW-1185">Reference proteome</keyword>
<dbReference type="AlphaFoldDB" id="A0A261VF44"/>
<protein>
    <submittedName>
        <fullName evidence="3">Pilus assembly protein</fullName>
    </submittedName>
</protein>
<evidence type="ECO:0000259" key="2">
    <source>
        <dbReference type="Pfam" id="PF00419"/>
    </source>
</evidence>
<dbReference type="Pfam" id="PF00419">
    <property type="entry name" value="Fimbrial"/>
    <property type="match status" value="1"/>
</dbReference>
<sequence length="175" mass="17365">MKKKVLSILVAGCLGTMAGAAVADSGNISFVGEITTSACSIGGGQLGANMVVPMGSISNNVFTGVGSKGPETEFEISLLGCDTTVSSAAAFTFRPGAGSIVDGRLLSLENGAGAQGVAVGLADSAGPITIGTATSPYNLVDGTNVLRFKAYYEAVNSTVTAGPANARAVFEVTYS</sequence>
<feature type="signal peptide" evidence="1">
    <location>
        <begin position="1"/>
        <end position="23"/>
    </location>
</feature>
<keyword evidence="1" id="KW-0732">Signal</keyword>
<evidence type="ECO:0000313" key="4">
    <source>
        <dbReference type="Proteomes" id="UP000215633"/>
    </source>
</evidence>
<accession>A0A261VF44</accession>
<dbReference type="InterPro" id="IPR008966">
    <property type="entry name" value="Adhesion_dom_sf"/>
</dbReference>
<dbReference type="RefSeq" id="WP_028354957.1">
    <property type="nucleotide sequence ID" value="NZ_NEVT01000008.1"/>
</dbReference>
<feature type="chain" id="PRO_5013374520" evidence="1">
    <location>
        <begin position="24"/>
        <end position="175"/>
    </location>
</feature>
<name>A0A261VF44_9BORD</name>
<dbReference type="SUPFAM" id="SSF49401">
    <property type="entry name" value="Bacterial adhesins"/>
    <property type="match status" value="1"/>
</dbReference>